<evidence type="ECO:0000313" key="1">
    <source>
        <dbReference type="EMBL" id="KTG30613.1"/>
    </source>
</evidence>
<dbReference type="Proteomes" id="UP000053157">
    <property type="component" value="Unassembled WGS sequence"/>
</dbReference>
<dbReference type="NCBIfam" id="NF038145">
    <property type="entry name" value="Hvo_1808_fam"/>
    <property type="match status" value="1"/>
</dbReference>
<dbReference type="PROSITE" id="PS51257">
    <property type="entry name" value="PROKAR_LIPOPROTEIN"/>
    <property type="match status" value="1"/>
</dbReference>
<protein>
    <recommendedName>
        <fullName evidence="3">Lipoprotein</fullName>
    </recommendedName>
</protein>
<keyword evidence="2" id="KW-1185">Reference proteome</keyword>
<dbReference type="EMBL" id="LOPV01000039">
    <property type="protein sequence ID" value="KTG30613.1"/>
    <property type="molecule type" value="Genomic_DNA"/>
</dbReference>
<accession>A0A0W1SW00</accession>
<gene>
    <name evidence="1" type="ORF">AUR66_07020</name>
</gene>
<reference evidence="1 2" key="1">
    <citation type="submission" date="2015-12" db="EMBL/GenBank/DDBJ databases">
        <title>Haloferax profundi sp. nov. isolated from the Discovery deep brine-seawater interface in the Red Sea.</title>
        <authorList>
            <person name="Zhang G."/>
            <person name="Stingl U."/>
            <person name="Rashid M."/>
        </authorList>
    </citation>
    <scope>NUCLEOTIDE SEQUENCE [LARGE SCALE GENOMIC DNA]</scope>
    <source>
        <strain evidence="1 2">SB29</strain>
    </source>
</reference>
<evidence type="ECO:0000313" key="2">
    <source>
        <dbReference type="Proteomes" id="UP000053157"/>
    </source>
</evidence>
<evidence type="ECO:0008006" key="3">
    <source>
        <dbReference type="Google" id="ProtNLM"/>
    </source>
</evidence>
<proteinExistence type="predicted"/>
<dbReference type="OrthoDB" id="85977at2157"/>
<dbReference type="RefSeq" id="WP_058570848.1">
    <property type="nucleotide sequence ID" value="NZ_LOPV01000039.1"/>
</dbReference>
<sequence>MNRSRLAVLLSLLLLLVAGCAAPVMTPTATPDDGAASEWSWPDDPPTDRLGWENGYWYNESIDVDQSDGLNATEREAFVARTMARVEVIRELEFTDPVPVEVISRAEYRNESDIGDPPENASEALHHDWNDQVWEALLLVGEDRTINEVFGELYGGAVLGYYSPSEDHIVLISTDGDPVIDRRTLAHELHHALQDQHFGLDESPPTQDEQLAENGLVEGDARYVDRLYEERCAAEWECVARPSGAGSGSGSFDYPVFLTIYAPYSEGPEFVTALRERGGWEAVDDAYANRPVSTEHIFHPETYPDERPVEVTIEDRSSAEWTRYDHDPVGDTVGEASIFAMFWKHGAIDKQNLQRNTGNYSAYNYSAGPSAGWAGDLVVPYRPASDADASANPDHRAYVWKTVWDTEEDARQFETAYLTYTLKLRLGATYAAEHTYVVEDGPFADAYRVTRDGDTVTIVNAPTVEELDAVHRRA</sequence>
<dbReference type="InterPro" id="IPR047792">
    <property type="entry name" value="Hvo_1808-like"/>
</dbReference>
<dbReference type="AlphaFoldDB" id="A0A0W1SW00"/>
<organism evidence="1 2">
    <name type="scientific">Haloferax profundi</name>
    <dbReference type="NCBI Taxonomy" id="1544718"/>
    <lineage>
        <taxon>Archaea</taxon>
        <taxon>Methanobacteriati</taxon>
        <taxon>Methanobacteriota</taxon>
        <taxon>Stenosarchaea group</taxon>
        <taxon>Halobacteria</taxon>
        <taxon>Halobacteriales</taxon>
        <taxon>Haloferacaceae</taxon>
        <taxon>Haloferax</taxon>
    </lineage>
</organism>
<name>A0A0W1SW00_9EURY</name>
<comment type="caution">
    <text evidence="1">The sequence shown here is derived from an EMBL/GenBank/DDBJ whole genome shotgun (WGS) entry which is preliminary data.</text>
</comment>